<feature type="binding site" evidence="14">
    <location>
        <position position="310"/>
    </location>
    <ligand>
        <name>S-adenosyl-L-methionine</name>
        <dbReference type="ChEBI" id="CHEBI:59789"/>
    </ligand>
</feature>
<comment type="catalytic activity">
    <reaction evidence="13">
        <text>cytidine(967) in 16S rRNA + S-adenosyl-L-methionine = 5-methylcytidine(967) in 16S rRNA + S-adenosyl-L-homocysteine + H(+)</text>
        <dbReference type="Rhea" id="RHEA:42748"/>
        <dbReference type="Rhea" id="RHEA-COMP:10219"/>
        <dbReference type="Rhea" id="RHEA-COMP:10220"/>
        <dbReference type="ChEBI" id="CHEBI:15378"/>
        <dbReference type="ChEBI" id="CHEBI:57856"/>
        <dbReference type="ChEBI" id="CHEBI:59789"/>
        <dbReference type="ChEBI" id="CHEBI:74483"/>
        <dbReference type="ChEBI" id="CHEBI:82748"/>
        <dbReference type="EC" id="2.1.1.176"/>
    </reaction>
</comment>
<keyword evidence="7 14" id="KW-0489">Methyltransferase</keyword>
<dbReference type="SUPFAM" id="SSF53335">
    <property type="entry name" value="S-adenosyl-L-methionine-dependent methyltransferases"/>
    <property type="match status" value="1"/>
</dbReference>
<evidence type="ECO:0000256" key="1">
    <source>
        <dbReference type="ARBA" id="ARBA00002724"/>
    </source>
</evidence>
<comment type="function">
    <text evidence="1">Specifically methylates the cytosine at position 967 (m5C967) of 16S rRNA.</text>
</comment>
<feature type="binding site" evidence="14">
    <location>
        <position position="283"/>
    </location>
    <ligand>
        <name>S-adenosyl-L-methionine</name>
        <dbReference type="ChEBI" id="CHEBI:59789"/>
    </ligand>
</feature>
<evidence type="ECO:0000256" key="9">
    <source>
        <dbReference type="ARBA" id="ARBA00022691"/>
    </source>
</evidence>
<dbReference type="Gene3D" id="3.30.70.1170">
    <property type="entry name" value="Sun protein, domain 3"/>
    <property type="match status" value="1"/>
</dbReference>
<evidence type="ECO:0000256" key="10">
    <source>
        <dbReference type="ARBA" id="ARBA00022884"/>
    </source>
</evidence>
<evidence type="ECO:0000313" key="17">
    <source>
        <dbReference type="Proteomes" id="UP001589838"/>
    </source>
</evidence>
<evidence type="ECO:0000256" key="3">
    <source>
        <dbReference type="ARBA" id="ARBA00007494"/>
    </source>
</evidence>
<dbReference type="SUPFAM" id="SSF48013">
    <property type="entry name" value="NusB-like"/>
    <property type="match status" value="1"/>
</dbReference>
<dbReference type="GO" id="GO:0008168">
    <property type="term" value="F:methyltransferase activity"/>
    <property type="evidence" value="ECO:0007669"/>
    <property type="project" value="UniProtKB-KW"/>
</dbReference>
<dbReference type="Gene3D" id="1.10.940.10">
    <property type="entry name" value="NusB-like"/>
    <property type="match status" value="1"/>
</dbReference>
<feature type="binding site" evidence="14">
    <location>
        <begin position="259"/>
        <end position="265"/>
    </location>
    <ligand>
        <name>S-adenosyl-L-methionine</name>
        <dbReference type="ChEBI" id="CHEBI:59789"/>
    </ligand>
</feature>
<protein>
    <recommendedName>
        <fullName evidence="4">16S rRNA (cytosine(967)-C(5))-methyltransferase</fullName>
        <ecNumber evidence="4">2.1.1.176</ecNumber>
    </recommendedName>
    <alternativeName>
        <fullName evidence="11">16S rRNA m5C967 methyltransferase</fullName>
    </alternativeName>
    <alternativeName>
        <fullName evidence="12">rRNA (cytosine-C(5)-)-methyltransferase RsmB</fullName>
    </alternativeName>
</protein>
<evidence type="ECO:0000256" key="11">
    <source>
        <dbReference type="ARBA" id="ARBA00030399"/>
    </source>
</evidence>
<dbReference type="PANTHER" id="PTHR22807">
    <property type="entry name" value="NOP2 YEAST -RELATED NOL1/NOP2/FMU SUN DOMAIN-CONTAINING"/>
    <property type="match status" value="1"/>
</dbReference>
<proteinExistence type="inferred from homology"/>
<evidence type="ECO:0000313" key="16">
    <source>
        <dbReference type="EMBL" id="MFC0473123.1"/>
    </source>
</evidence>
<dbReference type="InterPro" id="IPR035926">
    <property type="entry name" value="NusB-like_sf"/>
</dbReference>
<evidence type="ECO:0000256" key="13">
    <source>
        <dbReference type="ARBA" id="ARBA00047283"/>
    </source>
</evidence>
<feature type="active site" description="Nucleophile" evidence="14">
    <location>
        <position position="381"/>
    </location>
</feature>
<dbReference type="PROSITE" id="PS01153">
    <property type="entry name" value="NOL1_NOP2_SUN"/>
    <property type="match status" value="1"/>
</dbReference>
<dbReference type="CDD" id="cd02440">
    <property type="entry name" value="AdoMet_MTases"/>
    <property type="match status" value="1"/>
</dbReference>
<dbReference type="InterPro" id="IPR054728">
    <property type="entry name" value="RsmB-like_ferredoxin"/>
</dbReference>
<dbReference type="NCBIfam" id="NF011494">
    <property type="entry name" value="PRK14902.1"/>
    <property type="match status" value="1"/>
</dbReference>
<sequence length="445" mass="49918">MSKPVREVALDVLLQIEKNQAYSNLLLNQTVKRTNLDPRDVGLLTEIVYGTIQRKSTLDFYLQSFVKKGVDSLQDWVKVLLRLSVYQFAYLDRVPERAVVHEAVTIAKKRGHKGISGMVNGVLRSILREGLPSIDKVGDETKKLALETSFPEWLIRRWINQYGLEETKSMCFSSLIPPSVTVRVNRVKGTVGEVLKLLREEGLEVKQGELSPDAIVVEKGNIFQTNVYTQGYVTAQDESSMLVGRALGATPGMRVADTCAAPGGKSTHIAEQMDDTGTVLSFDLHDHKVKLIHDQANRLGLTCITAEAMDARKIRDEKVEPFDRVLVDAPCSGFGVIRRKPDIKWSKQEQDIKAIQKIQLEILRSVAPFVKSGGTLIYSTCTVDKDENEENVACFLAEHPEFQLDKTLRERLPEKVVGRYQEGMITILPQDFQTDGFFIASLIKQ</sequence>
<evidence type="ECO:0000256" key="14">
    <source>
        <dbReference type="PROSITE-ProRule" id="PRU01023"/>
    </source>
</evidence>
<dbReference type="InterPro" id="IPR023267">
    <property type="entry name" value="RCMT"/>
</dbReference>
<evidence type="ECO:0000256" key="7">
    <source>
        <dbReference type="ARBA" id="ARBA00022603"/>
    </source>
</evidence>
<dbReference type="Pfam" id="PF22458">
    <property type="entry name" value="RsmF-B_ferredox"/>
    <property type="match status" value="1"/>
</dbReference>
<dbReference type="Proteomes" id="UP001589838">
    <property type="component" value="Unassembled WGS sequence"/>
</dbReference>
<dbReference type="GO" id="GO:0032259">
    <property type="term" value="P:methylation"/>
    <property type="evidence" value="ECO:0007669"/>
    <property type="project" value="UniProtKB-KW"/>
</dbReference>
<reference evidence="16 17" key="1">
    <citation type="submission" date="2024-09" db="EMBL/GenBank/DDBJ databases">
        <authorList>
            <person name="Sun Q."/>
            <person name="Mori K."/>
        </authorList>
    </citation>
    <scope>NUCLEOTIDE SEQUENCE [LARGE SCALE GENOMIC DNA]</scope>
    <source>
        <strain evidence="16 17">NCAIM B.02610</strain>
    </source>
</reference>
<keyword evidence="8 14" id="KW-0808">Transferase</keyword>
<dbReference type="NCBIfam" id="TIGR00563">
    <property type="entry name" value="rsmB"/>
    <property type="match status" value="1"/>
</dbReference>
<name>A0ABV6KIH0_9BACI</name>
<gene>
    <name evidence="16" type="primary">rsmB</name>
    <name evidence="16" type="ORF">ACFFHM_22165</name>
</gene>
<comment type="subcellular location">
    <subcellularLocation>
        <location evidence="2">Cytoplasm</location>
    </subcellularLocation>
</comment>
<dbReference type="RefSeq" id="WP_335960910.1">
    <property type="nucleotide sequence ID" value="NZ_JAXBLX010000013.1"/>
</dbReference>
<dbReference type="EMBL" id="JBHLUX010000091">
    <property type="protein sequence ID" value="MFC0473123.1"/>
    <property type="molecule type" value="Genomic_DNA"/>
</dbReference>
<feature type="domain" description="SAM-dependent MTase RsmB/NOP-type" evidence="15">
    <location>
        <begin position="170"/>
        <end position="445"/>
    </location>
</feature>
<evidence type="ECO:0000256" key="6">
    <source>
        <dbReference type="ARBA" id="ARBA00022552"/>
    </source>
</evidence>
<organism evidence="16 17">
    <name type="scientific">Halalkalibacter kiskunsagensis</name>
    <dbReference type="NCBI Taxonomy" id="1548599"/>
    <lineage>
        <taxon>Bacteria</taxon>
        <taxon>Bacillati</taxon>
        <taxon>Bacillota</taxon>
        <taxon>Bacilli</taxon>
        <taxon>Bacillales</taxon>
        <taxon>Bacillaceae</taxon>
        <taxon>Halalkalibacter</taxon>
    </lineage>
</organism>
<evidence type="ECO:0000256" key="2">
    <source>
        <dbReference type="ARBA" id="ARBA00004496"/>
    </source>
</evidence>
<dbReference type="Pfam" id="PF01189">
    <property type="entry name" value="Methyltr_RsmB-F"/>
    <property type="match status" value="1"/>
</dbReference>
<dbReference type="InterPro" id="IPR001678">
    <property type="entry name" value="MeTrfase_RsmB-F_NOP2_dom"/>
</dbReference>
<evidence type="ECO:0000256" key="12">
    <source>
        <dbReference type="ARBA" id="ARBA00031088"/>
    </source>
</evidence>
<keyword evidence="5" id="KW-0963">Cytoplasm</keyword>
<keyword evidence="17" id="KW-1185">Reference proteome</keyword>
<accession>A0ABV6KIH0</accession>
<evidence type="ECO:0000259" key="15">
    <source>
        <dbReference type="PROSITE" id="PS51686"/>
    </source>
</evidence>
<dbReference type="InterPro" id="IPR049560">
    <property type="entry name" value="MeTrfase_RsmB-F_NOP2_cat"/>
</dbReference>
<dbReference type="InterPro" id="IPR029063">
    <property type="entry name" value="SAM-dependent_MTases_sf"/>
</dbReference>
<dbReference type="PANTHER" id="PTHR22807:SF53">
    <property type="entry name" value="RIBOSOMAL RNA SMALL SUBUNIT METHYLTRANSFERASE B-RELATED"/>
    <property type="match status" value="1"/>
</dbReference>
<dbReference type="InterPro" id="IPR018314">
    <property type="entry name" value="RsmB/NOL1/NOP2-like_CS"/>
</dbReference>
<evidence type="ECO:0000256" key="8">
    <source>
        <dbReference type="ARBA" id="ARBA00022679"/>
    </source>
</evidence>
<feature type="binding site" evidence="14">
    <location>
        <position position="328"/>
    </location>
    <ligand>
        <name>S-adenosyl-L-methionine</name>
        <dbReference type="ChEBI" id="CHEBI:59789"/>
    </ligand>
</feature>
<keyword evidence="10 14" id="KW-0694">RNA-binding</keyword>
<dbReference type="PROSITE" id="PS51686">
    <property type="entry name" value="SAM_MT_RSMB_NOP"/>
    <property type="match status" value="1"/>
</dbReference>
<dbReference type="EC" id="2.1.1.176" evidence="4"/>
<keyword evidence="6" id="KW-0698">rRNA processing</keyword>
<dbReference type="InterPro" id="IPR006027">
    <property type="entry name" value="NusB_RsmB_TIM44"/>
</dbReference>
<keyword evidence="9 14" id="KW-0949">S-adenosyl-L-methionine</keyword>
<comment type="caution">
    <text evidence="16">The sequence shown here is derived from an EMBL/GenBank/DDBJ whole genome shotgun (WGS) entry which is preliminary data.</text>
</comment>
<dbReference type="InterPro" id="IPR004573">
    <property type="entry name" value="rRNA_ssu_MeTfrase_B"/>
</dbReference>
<evidence type="ECO:0000256" key="5">
    <source>
        <dbReference type="ARBA" id="ARBA00022490"/>
    </source>
</evidence>
<evidence type="ECO:0000256" key="4">
    <source>
        <dbReference type="ARBA" id="ARBA00012140"/>
    </source>
</evidence>
<dbReference type="Pfam" id="PF01029">
    <property type="entry name" value="NusB"/>
    <property type="match status" value="1"/>
</dbReference>
<comment type="similarity">
    <text evidence="3 14">Belongs to the class I-like SAM-binding methyltransferase superfamily. RsmB/NOP family.</text>
</comment>
<dbReference type="Gene3D" id="3.40.50.150">
    <property type="entry name" value="Vaccinia Virus protein VP39"/>
    <property type="match status" value="1"/>
</dbReference>
<dbReference type="PRINTS" id="PR02008">
    <property type="entry name" value="RCMTFAMILY"/>
</dbReference>